<accession>A0A7W4FF18</accession>
<dbReference type="InterPro" id="IPR018754">
    <property type="entry name" value="RovC-like_DNA-bd"/>
</dbReference>
<dbReference type="AlphaFoldDB" id="A0A7W4FF18"/>
<name>A0A7W4FF18_GLUDI</name>
<dbReference type="EMBL" id="JABEQG010000015">
    <property type="protein sequence ID" value="MBB2156581.1"/>
    <property type="molecule type" value="Genomic_DNA"/>
</dbReference>
<proteinExistence type="predicted"/>
<sequence>MRDPGGCDFPVDPAIPSWTLPGLWAEEVFAAVIAIVPAPLSYQSVVPFRMASFASRLNAETLADGLHLVVDDEHGPLRFWIGEGAERRPAIVIPLDEACMVRLHHVRRFLRRWTGRPGGPLPHALRPTRYRIDRLALALRAVTARKAGATTRMIAGVSDPGVYTMRGALWKDCDQRGTAERQMKLGEHLVAGGYLALLRHGIPRNPETASISA</sequence>
<evidence type="ECO:0000259" key="1">
    <source>
        <dbReference type="Pfam" id="PF10074"/>
    </source>
</evidence>
<feature type="domain" description="T6SS Transcription factor RovC-like DNA binding" evidence="1">
    <location>
        <begin position="92"/>
        <end position="199"/>
    </location>
</feature>
<reference evidence="2 3" key="1">
    <citation type="submission" date="2020-04" db="EMBL/GenBank/DDBJ databases">
        <title>Description of novel Gluconacetobacter.</title>
        <authorList>
            <person name="Sombolestani A."/>
        </authorList>
    </citation>
    <scope>NUCLEOTIDE SEQUENCE [LARGE SCALE GENOMIC DNA]</scope>
    <source>
        <strain evidence="2 3">LMG 7603</strain>
    </source>
</reference>
<evidence type="ECO:0000313" key="3">
    <source>
        <dbReference type="Proteomes" id="UP000550787"/>
    </source>
</evidence>
<gene>
    <name evidence="2" type="ORF">HLH33_09710</name>
</gene>
<protein>
    <submittedName>
        <fullName evidence="2">DUF2285 domain-containing protein</fullName>
    </submittedName>
</protein>
<evidence type="ECO:0000313" key="2">
    <source>
        <dbReference type="EMBL" id="MBB2156581.1"/>
    </source>
</evidence>
<dbReference type="Proteomes" id="UP000550787">
    <property type="component" value="Unassembled WGS sequence"/>
</dbReference>
<organism evidence="2 3">
    <name type="scientific">Gluconacetobacter diazotrophicus</name>
    <name type="common">Acetobacter diazotrophicus</name>
    <dbReference type="NCBI Taxonomy" id="33996"/>
    <lineage>
        <taxon>Bacteria</taxon>
        <taxon>Pseudomonadati</taxon>
        <taxon>Pseudomonadota</taxon>
        <taxon>Alphaproteobacteria</taxon>
        <taxon>Acetobacterales</taxon>
        <taxon>Acetobacteraceae</taxon>
        <taxon>Gluconacetobacter</taxon>
    </lineage>
</organism>
<comment type="caution">
    <text evidence="2">The sequence shown here is derived from an EMBL/GenBank/DDBJ whole genome shotgun (WGS) entry which is preliminary data.</text>
</comment>
<dbReference type="Pfam" id="PF10074">
    <property type="entry name" value="RovC_DNA-bd"/>
    <property type="match status" value="1"/>
</dbReference>